<organism evidence="1 2">
    <name type="scientific">Eumeta variegata</name>
    <name type="common">Bagworm moth</name>
    <name type="synonym">Eumeta japonica</name>
    <dbReference type="NCBI Taxonomy" id="151549"/>
    <lineage>
        <taxon>Eukaryota</taxon>
        <taxon>Metazoa</taxon>
        <taxon>Ecdysozoa</taxon>
        <taxon>Arthropoda</taxon>
        <taxon>Hexapoda</taxon>
        <taxon>Insecta</taxon>
        <taxon>Pterygota</taxon>
        <taxon>Neoptera</taxon>
        <taxon>Endopterygota</taxon>
        <taxon>Lepidoptera</taxon>
        <taxon>Glossata</taxon>
        <taxon>Ditrysia</taxon>
        <taxon>Tineoidea</taxon>
        <taxon>Psychidae</taxon>
        <taxon>Oiketicinae</taxon>
        <taxon>Eumeta</taxon>
    </lineage>
</organism>
<name>A0A4C1SSX1_EUMVA</name>
<evidence type="ECO:0000313" key="2">
    <source>
        <dbReference type="Proteomes" id="UP000299102"/>
    </source>
</evidence>
<dbReference type="AlphaFoldDB" id="A0A4C1SSX1"/>
<accession>A0A4C1SSX1</accession>
<sequence>MFVRVHGAAFILSVTPSGYLLDLTEEKEANHWSISNDGDSEKIYGIKGAAVSWLLKRGQIKLGVNKPILQNSILGCHEIRRQLNKLWELEEVYSRPKMSEEEETCEQHFV</sequence>
<gene>
    <name evidence="1" type="ORF">EVAR_74869_1</name>
</gene>
<reference evidence="1 2" key="1">
    <citation type="journal article" date="2019" name="Commun. Biol.">
        <title>The bagworm genome reveals a unique fibroin gene that provides high tensile strength.</title>
        <authorList>
            <person name="Kono N."/>
            <person name="Nakamura H."/>
            <person name="Ohtoshi R."/>
            <person name="Tomita M."/>
            <person name="Numata K."/>
            <person name="Arakawa K."/>
        </authorList>
    </citation>
    <scope>NUCLEOTIDE SEQUENCE [LARGE SCALE GENOMIC DNA]</scope>
</reference>
<comment type="caution">
    <text evidence="1">The sequence shown here is derived from an EMBL/GenBank/DDBJ whole genome shotgun (WGS) entry which is preliminary data.</text>
</comment>
<keyword evidence="2" id="KW-1185">Reference proteome</keyword>
<protein>
    <submittedName>
        <fullName evidence="1">Uncharacterized protein</fullName>
    </submittedName>
</protein>
<dbReference type="EMBL" id="BGZK01000012">
    <property type="protein sequence ID" value="GBP04151.1"/>
    <property type="molecule type" value="Genomic_DNA"/>
</dbReference>
<dbReference type="OrthoDB" id="8194935at2759"/>
<proteinExistence type="predicted"/>
<dbReference type="Proteomes" id="UP000299102">
    <property type="component" value="Unassembled WGS sequence"/>
</dbReference>
<evidence type="ECO:0000313" key="1">
    <source>
        <dbReference type="EMBL" id="GBP04151.1"/>
    </source>
</evidence>